<evidence type="ECO:0000259" key="3">
    <source>
        <dbReference type="Pfam" id="PF03795"/>
    </source>
</evidence>
<evidence type="ECO:0000256" key="1">
    <source>
        <dbReference type="ARBA" id="ARBA00007689"/>
    </source>
</evidence>
<gene>
    <name evidence="4" type="ORF">Mag101_16160</name>
</gene>
<dbReference type="STRING" id="260552.Mag101_16160"/>
<dbReference type="InterPro" id="IPR011008">
    <property type="entry name" value="Dimeric_a/b-barrel"/>
</dbReference>
<proteinExistence type="inferred from homology"/>
<evidence type="ECO:0000256" key="2">
    <source>
        <dbReference type="SAM" id="SignalP"/>
    </source>
</evidence>
<accession>A0A1Q2MAA8</accession>
<dbReference type="AlphaFoldDB" id="A0A1Q2MAA8"/>
<evidence type="ECO:0000313" key="4">
    <source>
        <dbReference type="EMBL" id="AQQ69631.1"/>
    </source>
</evidence>
<name>A0A1Q2MAA8_9GAMM</name>
<dbReference type="SUPFAM" id="SSF54909">
    <property type="entry name" value="Dimeric alpha+beta barrel"/>
    <property type="match status" value="1"/>
</dbReference>
<comment type="similarity">
    <text evidence="1">Belongs to the YciI family.</text>
</comment>
<dbReference type="Pfam" id="PF03795">
    <property type="entry name" value="YCII"/>
    <property type="match status" value="1"/>
</dbReference>
<dbReference type="Proteomes" id="UP000188219">
    <property type="component" value="Chromosome"/>
</dbReference>
<feature type="signal peptide" evidence="2">
    <location>
        <begin position="1"/>
        <end position="22"/>
    </location>
</feature>
<dbReference type="InterPro" id="IPR005545">
    <property type="entry name" value="YCII"/>
</dbReference>
<evidence type="ECO:0000313" key="5">
    <source>
        <dbReference type="Proteomes" id="UP000188219"/>
    </source>
</evidence>
<reference evidence="4" key="1">
    <citation type="submission" date="2017-02" db="EMBL/GenBank/DDBJ databases">
        <title>Genome of Microbulbifer agarilyticus GP101.</title>
        <authorList>
            <person name="Jung J."/>
            <person name="Bae S.S."/>
            <person name="Baek K."/>
        </authorList>
    </citation>
    <scope>NUCLEOTIDE SEQUENCE [LARGE SCALE GENOMIC DNA]</scope>
    <source>
        <strain evidence="4">GP101</strain>
    </source>
</reference>
<protein>
    <recommendedName>
        <fullName evidence="3">YCII-related domain-containing protein</fullName>
    </recommendedName>
</protein>
<feature type="chain" id="PRO_5013111825" description="YCII-related domain-containing protein" evidence="2">
    <location>
        <begin position="23"/>
        <end position="157"/>
    </location>
</feature>
<feature type="domain" description="YCII-related" evidence="3">
    <location>
        <begin position="65"/>
        <end position="129"/>
    </location>
</feature>
<dbReference type="eggNOG" id="COG2350">
    <property type="taxonomic scope" value="Bacteria"/>
</dbReference>
<keyword evidence="2" id="KW-0732">Signal</keyword>
<dbReference type="Gene3D" id="3.30.70.1060">
    <property type="entry name" value="Dimeric alpha+beta barrel"/>
    <property type="match status" value="1"/>
</dbReference>
<keyword evidence="5" id="KW-1185">Reference proteome</keyword>
<sequence>MKLRNWIIPTLTAALLSTGAMAEESVNKKSTYDPQLASELGADKYGMHKYVLALLKAGPNRDQDKATAAELQRAHMANIQRLANEGVLVLAGPFLDGGALRGIYVFDVDTVEEARKLTETDPAIQAGRLVMELHPWYGSAALKAVNDLHGKLSQQAP</sequence>
<dbReference type="EMBL" id="CP019650">
    <property type="protein sequence ID" value="AQQ69631.1"/>
    <property type="molecule type" value="Genomic_DNA"/>
</dbReference>
<organism evidence="4 5">
    <name type="scientific">Microbulbifer agarilyticus</name>
    <dbReference type="NCBI Taxonomy" id="260552"/>
    <lineage>
        <taxon>Bacteria</taxon>
        <taxon>Pseudomonadati</taxon>
        <taxon>Pseudomonadota</taxon>
        <taxon>Gammaproteobacteria</taxon>
        <taxon>Cellvibrionales</taxon>
        <taxon>Microbulbiferaceae</taxon>
        <taxon>Microbulbifer</taxon>
    </lineage>
</organism>
<dbReference type="KEGG" id="maga:Mag101_16160"/>